<sequence>MNERQLLTKKPCNVTTNSIPCRNSDSGKASVSLLSSTTTTTTTTTTPTPAPPPSPTASAFGCLAPPADAPATVLSLSSRSGCEFHYIESSDRIISSHPQFKSQSNGGSGSPSLVYSIPSFCKKRASENDDNSGDCRHKRMIKNRESAARSRSRKQAYTNGLENEVNRLMEENAELRRQLEKLCCAPDQHPRKKSLQRSLTAPF</sequence>
<evidence type="ECO:0000313" key="1">
    <source>
        <dbReference type="EMBL" id="KAI8013909.1"/>
    </source>
</evidence>
<gene>
    <name evidence="1" type="ORF">LOK49_LG05G03808</name>
</gene>
<name>A0ACC0HLN2_9ERIC</name>
<protein>
    <submittedName>
        <fullName evidence="1">Protein FD</fullName>
    </submittedName>
</protein>
<organism evidence="1 2">
    <name type="scientific">Camellia lanceoleosa</name>
    <dbReference type="NCBI Taxonomy" id="1840588"/>
    <lineage>
        <taxon>Eukaryota</taxon>
        <taxon>Viridiplantae</taxon>
        <taxon>Streptophyta</taxon>
        <taxon>Embryophyta</taxon>
        <taxon>Tracheophyta</taxon>
        <taxon>Spermatophyta</taxon>
        <taxon>Magnoliopsida</taxon>
        <taxon>eudicotyledons</taxon>
        <taxon>Gunneridae</taxon>
        <taxon>Pentapetalae</taxon>
        <taxon>asterids</taxon>
        <taxon>Ericales</taxon>
        <taxon>Theaceae</taxon>
        <taxon>Camellia</taxon>
    </lineage>
</organism>
<dbReference type="EMBL" id="CM045761">
    <property type="protein sequence ID" value="KAI8013909.1"/>
    <property type="molecule type" value="Genomic_DNA"/>
</dbReference>
<proteinExistence type="predicted"/>
<keyword evidence="2" id="KW-1185">Reference proteome</keyword>
<reference evidence="1 2" key="1">
    <citation type="journal article" date="2022" name="Plant J.">
        <title>Chromosome-level genome of Camellia lanceoleosa provides a valuable resource for understanding genome evolution and self-incompatibility.</title>
        <authorList>
            <person name="Gong W."/>
            <person name="Xiao S."/>
            <person name="Wang L."/>
            <person name="Liao Z."/>
            <person name="Chang Y."/>
            <person name="Mo W."/>
            <person name="Hu G."/>
            <person name="Li W."/>
            <person name="Zhao G."/>
            <person name="Zhu H."/>
            <person name="Hu X."/>
            <person name="Ji K."/>
            <person name="Xiang X."/>
            <person name="Song Q."/>
            <person name="Yuan D."/>
            <person name="Jin S."/>
            <person name="Zhang L."/>
        </authorList>
    </citation>
    <scope>NUCLEOTIDE SEQUENCE [LARGE SCALE GENOMIC DNA]</scope>
    <source>
        <strain evidence="1">SQ_2022a</strain>
    </source>
</reference>
<accession>A0ACC0HLN2</accession>
<evidence type="ECO:0000313" key="2">
    <source>
        <dbReference type="Proteomes" id="UP001060215"/>
    </source>
</evidence>
<comment type="caution">
    <text evidence="1">The sequence shown here is derived from an EMBL/GenBank/DDBJ whole genome shotgun (WGS) entry which is preliminary data.</text>
</comment>
<dbReference type="Proteomes" id="UP001060215">
    <property type="component" value="Chromosome 4"/>
</dbReference>